<dbReference type="OrthoDB" id="2013833at2759"/>
<dbReference type="PANTHER" id="PTHR45647:SF139">
    <property type="entry name" value="OS02G0152300 PROTEIN"/>
    <property type="match status" value="1"/>
</dbReference>
<evidence type="ECO:0000256" key="4">
    <source>
        <dbReference type="ARBA" id="ARBA00022786"/>
    </source>
</evidence>
<evidence type="ECO:0000259" key="8">
    <source>
        <dbReference type="PROSITE" id="PS50011"/>
    </source>
</evidence>
<proteinExistence type="inferred from homology"/>
<keyword evidence="10" id="KW-1185">Reference proteome</keyword>
<organism evidence="9 10">
    <name type="scientific">Chlamydomonas incerta</name>
    <dbReference type="NCBI Taxonomy" id="51695"/>
    <lineage>
        <taxon>Eukaryota</taxon>
        <taxon>Viridiplantae</taxon>
        <taxon>Chlorophyta</taxon>
        <taxon>core chlorophytes</taxon>
        <taxon>Chlorophyceae</taxon>
        <taxon>CS clade</taxon>
        <taxon>Chlamydomonadales</taxon>
        <taxon>Chlamydomonadaceae</taxon>
        <taxon>Chlamydomonas</taxon>
    </lineage>
</organism>
<dbReference type="InterPro" id="IPR051348">
    <property type="entry name" value="U-box_ubiquitin_ligases"/>
</dbReference>
<protein>
    <recommendedName>
        <fullName evidence="8">Protein kinase domain-containing protein</fullName>
    </recommendedName>
</protein>
<dbReference type="Proteomes" id="UP000650467">
    <property type="component" value="Unassembled WGS sequence"/>
</dbReference>
<comment type="caution">
    <text evidence="9">The sequence shown here is derived from an EMBL/GenBank/DDBJ whole genome shotgun (WGS) entry which is preliminary data.</text>
</comment>
<keyword evidence="5 6" id="KW-0067">ATP-binding</keyword>
<dbReference type="InterPro" id="IPR008271">
    <property type="entry name" value="Ser/Thr_kinase_AS"/>
</dbReference>
<dbReference type="PROSITE" id="PS50011">
    <property type="entry name" value="PROTEIN_KINASE_DOM"/>
    <property type="match status" value="1"/>
</dbReference>
<dbReference type="Gene3D" id="3.30.200.20">
    <property type="entry name" value="Phosphorylase Kinase, domain 1"/>
    <property type="match status" value="1"/>
</dbReference>
<reference evidence="9" key="1">
    <citation type="journal article" date="2020" name="bioRxiv">
        <title>Comparative genomics of Chlamydomonas.</title>
        <authorList>
            <person name="Craig R.J."/>
            <person name="Hasan A.R."/>
            <person name="Ness R.W."/>
            <person name="Keightley P.D."/>
        </authorList>
    </citation>
    <scope>NUCLEOTIDE SEQUENCE</scope>
    <source>
        <strain evidence="9">SAG 7.73</strain>
    </source>
</reference>
<keyword evidence="3" id="KW-0418">Kinase</keyword>
<evidence type="ECO:0000256" key="2">
    <source>
        <dbReference type="ARBA" id="ARBA00022741"/>
    </source>
</evidence>
<dbReference type="EMBL" id="JAEHOC010000001">
    <property type="protein sequence ID" value="KAG2445583.1"/>
    <property type="molecule type" value="Genomic_DNA"/>
</dbReference>
<dbReference type="PROSITE" id="PS00108">
    <property type="entry name" value="PROTEIN_KINASE_ST"/>
    <property type="match status" value="1"/>
</dbReference>
<dbReference type="SMART" id="SM00220">
    <property type="entry name" value="S_TKc"/>
    <property type="match status" value="1"/>
</dbReference>
<dbReference type="SUPFAM" id="SSF56112">
    <property type="entry name" value="Protein kinase-like (PK-like)"/>
    <property type="match status" value="1"/>
</dbReference>
<dbReference type="InterPro" id="IPR000719">
    <property type="entry name" value="Prot_kinase_dom"/>
</dbReference>
<accession>A0A836B2L7</accession>
<name>A0A836B2L7_CHLIN</name>
<keyword evidence="4" id="KW-0833">Ubl conjugation pathway</keyword>
<dbReference type="AlphaFoldDB" id="A0A836B2L7"/>
<gene>
    <name evidence="9" type="ORF">HXX76_000195</name>
</gene>
<evidence type="ECO:0000256" key="6">
    <source>
        <dbReference type="PROSITE-ProRule" id="PRU10141"/>
    </source>
</evidence>
<dbReference type="InterPro" id="IPR011009">
    <property type="entry name" value="Kinase-like_dom_sf"/>
</dbReference>
<keyword evidence="7" id="KW-0723">Serine/threonine-protein kinase</keyword>
<sequence>MAGRFQEQAEYGVAELYAATGGFHKLCLIGEGGFGKVYRAMINYTPVAIKVLDKQGLQGMAEFLNEVRLARSIQHPHVVRLLGFTGDAAKGASRGSEGNGTQCLVYELLTNGNLEDRLLRRTASTPPLLWPTRVKVAAQIADALQYLHSLGIVHRDIKPANMFLDCNMDAKLGDIGLASLDGWRAGASRAADENAVGTWAYLAPEYKTEGRSSPSTDAWALGLCLLQLVLGRDPKDIIRAVQQALEECKLPQTRDVVLVAFAAQVVDASAGAWDMKVAERMLKLGLWCCMHDARQRPAVATVHQELARLAGTLQSQGLLE</sequence>
<dbReference type="PROSITE" id="PS00107">
    <property type="entry name" value="PROTEIN_KINASE_ATP"/>
    <property type="match status" value="1"/>
</dbReference>
<evidence type="ECO:0000313" key="9">
    <source>
        <dbReference type="EMBL" id="KAG2445583.1"/>
    </source>
</evidence>
<dbReference type="Pfam" id="PF00069">
    <property type="entry name" value="Pkinase"/>
    <property type="match status" value="1"/>
</dbReference>
<comment type="similarity">
    <text evidence="7">Belongs to the protein kinase superfamily.</text>
</comment>
<evidence type="ECO:0000256" key="1">
    <source>
        <dbReference type="ARBA" id="ARBA00022679"/>
    </source>
</evidence>
<evidence type="ECO:0000256" key="5">
    <source>
        <dbReference type="ARBA" id="ARBA00022840"/>
    </source>
</evidence>
<evidence type="ECO:0000313" key="10">
    <source>
        <dbReference type="Proteomes" id="UP000650467"/>
    </source>
</evidence>
<evidence type="ECO:0000256" key="3">
    <source>
        <dbReference type="ARBA" id="ARBA00022777"/>
    </source>
</evidence>
<dbReference type="PANTHER" id="PTHR45647">
    <property type="entry name" value="OS02G0152300 PROTEIN"/>
    <property type="match status" value="1"/>
</dbReference>
<dbReference type="Gene3D" id="1.10.510.10">
    <property type="entry name" value="Transferase(Phosphotransferase) domain 1"/>
    <property type="match status" value="1"/>
</dbReference>
<feature type="domain" description="Protein kinase" evidence="8">
    <location>
        <begin position="23"/>
        <end position="306"/>
    </location>
</feature>
<evidence type="ECO:0000256" key="7">
    <source>
        <dbReference type="RuleBase" id="RU000304"/>
    </source>
</evidence>
<dbReference type="GO" id="GO:0005524">
    <property type="term" value="F:ATP binding"/>
    <property type="evidence" value="ECO:0007669"/>
    <property type="project" value="UniProtKB-UniRule"/>
</dbReference>
<keyword evidence="2 6" id="KW-0547">Nucleotide-binding</keyword>
<dbReference type="GO" id="GO:0004674">
    <property type="term" value="F:protein serine/threonine kinase activity"/>
    <property type="evidence" value="ECO:0007669"/>
    <property type="project" value="UniProtKB-KW"/>
</dbReference>
<keyword evidence="1" id="KW-0808">Transferase</keyword>
<dbReference type="InterPro" id="IPR017441">
    <property type="entry name" value="Protein_kinase_ATP_BS"/>
</dbReference>
<feature type="binding site" evidence="6">
    <location>
        <position position="50"/>
    </location>
    <ligand>
        <name>ATP</name>
        <dbReference type="ChEBI" id="CHEBI:30616"/>
    </ligand>
</feature>